<dbReference type="PANTHER" id="PTHR42852">
    <property type="entry name" value="THIOL:DISULFIDE INTERCHANGE PROTEIN DSBE"/>
    <property type="match status" value="1"/>
</dbReference>
<organism evidence="6 7">
    <name type="scientific">Candidatus Dechloromonas phosphorivorans</name>
    <dbReference type="NCBI Taxonomy" id="2899244"/>
    <lineage>
        <taxon>Bacteria</taxon>
        <taxon>Pseudomonadati</taxon>
        <taxon>Pseudomonadota</taxon>
        <taxon>Betaproteobacteria</taxon>
        <taxon>Rhodocyclales</taxon>
        <taxon>Azonexaceae</taxon>
        <taxon>Dechloromonas</taxon>
    </lineage>
</organism>
<dbReference type="PANTHER" id="PTHR42852:SF6">
    <property type="entry name" value="THIOL:DISULFIDE INTERCHANGE PROTEIN DSBE"/>
    <property type="match status" value="1"/>
</dbReference>
<dbReference type="GO" id="GO:0030313">
    <property type="term" value="C:cell envelope"/>
    <property type="evidence" value="ECO:0007669"/>
    <property type="project" value="UniProtKB-SubCell"/>
</dbReference>
<accession>A0A9D7LUG3</accession>
<dbReference type="InterPro" id="IPR017937">
    <property type="entry name" value="Thioredoxin_CS"/>
</dbReference>
<dbReference type="Pfam" id="PF08534">
    <property type="entry name" value="Redoxin"/>
    <property type="match status" value="1"/>
</dbReference>
<dbReference type="Gene3D" id="3.40.30.10">
    <property type="entry name" value="Glutaredoxin"/>
    <property type="match status" value="1"/>
</dbReference>
<evidence type="ECO:0000256" key="4">
    <source>
        <dbReference type="ARBA" id="ARBA00023284"/>
    </source>
</evidence>
<dbReference type="GO" id="GO:0015036">
    <property type="term" value="F:disulfide oxidoreductase activity"/>
    <property type="evidence" value="ECO:0007669"/>
    <property type="project" value="UniProtKB-ARBA"/>
</dbReference>
<dbReference type="InterPro" id="IPR036249">
    <property type="entry name" value="Thioredoxin-like_sf"/>
</dbReference>
<keyword evidence="3" id="KW-1015">Disulfide bond</keyword>
<dbReference type="PROSITE" id="PS51352">
    <property type="entry name" value="THIOREDOXIN_2"/>
    <property type="match status" value="1"/>
</dbReference>
<dbReference type="InterPro" id="IPR050553">
    <property type="entry name" value="Thioredoxin_ResA/DsbE_sf"/>
</dbReference>
<dbReference type="EMBL" id="JADKBR010000017">
    <property type="protein sequence ID" value="MBK8891358.1"/>
    <property type="molecule type" value="Genomic_DNA"/>
</dbReference>
<dbReference type="Proteomes" id="UP000808146">
    <property type="component" value="Unassembled WGS sequence"/>
</dbReference>
<keyword evidence="4" id="KW-0676">Redox-active center</keyword>
<evidence type="ECO:0000259" key="5">
    <source>
        <dbReference type="PROSITE" id="PS51352"/>
    </source>
</evidence>
<dbReference type="InterPro" id="IPR013740">
    <property type="entry name" value="Redoxin"/>
</dbReference>
<dbReference type="CDD" id="cd02966">
    <property type="entry name" value="TlpA_like_family"/>
    <property type="match status" value="1"/>
</dbReference>
<gene>
    <name evidence="6" type="ORF">IPN75_13850</name>
</gene>
<dbReference type="PROSITE" id="PS00194">
    <property type="entry name" value="THIOREDOXIN_1"/>
    <property type="match status" value="1"/>
</dbReference>
<name>A0A9D7LUG3_9RHOO</name>
<evidence type="ECO:0000313" key="6">
    <source>
        <dbReference type="EMBL" id="MBK8891358.1"/>
    </source>
</evidence>
<evidence type="ECO:0000256" key="3">
    <source>
        <dbReference type="ARBA" id="ARBA00023157"/>
    </source>
</evidence>
<sequence>MVATADEMPSSAPLFAATLNDLDDKPVALERYRGKPLIVNFWARWCGPCRVEIPELIAIRRANKGKLEVLGIGIEDKADAAKEFAKAYEMDYPVFVARDKGIPLMQALGNTKGGLPFTIVIDRSGQVVQKKMGIMKKADLDAAAELALKGR</sequence>
<dbReference type="SUPFAM" id="SSF52833">
    <property type="entry name" value="Thioredoxin-like"/>
    <property type="match status" value="1"/>
</dbReference>
<evidence type="ECO:0000256" key="2">
    <source>
        <dbReference type="ARBA" id="ARBA00022748"/>
    </source>
</evidence>
<comment type="caution">
    <text evidence="6">The sequence shown here is derived from an EMBL/GenBank/DDBJ whole genome shotgun (WGS) entry which is preliminary data.</text>
</comment>
<proteinExistence type="predicted"/>
<comment type="subcellular location">
    <subcellularLocation>
        <location evidence="1">Cell envelope</location>
    </subcellularLocation>
</comment>
<feature type="domain" description="Thioredoxin" evidence="5">
    <location>
        <begin position="8"/>
        <end position="149"/>
    </location>
</feature>
<dbReference type="GO" id="GO:0017004">
    <property type="term" value="P:cytochrome complex assembly"/>
    <property type="evidence" value="ECO:0007669"/>
    <property type="project" value="UniProtKB-KW"/>
</dbReference>
<dbReference type="InterPro" id="IPR013766">
    <property type="entry name" value="Thioredoxin_domain"/>
</dbReference>
<protein>
    <submittedName>
        <fullName evidence="6">TlpA family protein disulfide reductase</fullName>
    </submittedName>
</protein>
<evidence type="ECO:0000256" key="1">
    <source>
        <dbReference type="ARBA" id="ARBA00004196"/>
    </source>
</evidence>
<keyword evidence="2" id="KW-0201">Cytochrome c-type biogenesis</keyword>
<reference evidence="6" key="1">
    <citation type="submission" date="2020-10" db="EMBL/GenBank/DDBJ databases">
        <title>Connecting structure to function with the recovery of over 1000 high-quality activated sludge metagenome-assembled genomes encoding full-length rRNA genes using long-read sequencing.</title>
        <authorList>
            <person name="Singleton C.M."/>
            <person name="Petriglieri F."/>
            <person name="Kristensen J.M."/>
            <person name="Kirkegaard R.H."/>
            <person name="Michaelsen T.Y."/>
            <person name="Andersen M.H."/>
            <person name="Karst S.M."/>
            <person name="Dueholm M.S."/>
            <person name="Nielsen P.H."/>
            <person name="Albertsen M."/>
        </authorList>
    </citation>
    <scope>NUCLEOTIDE SEQUENCE</scope>
    <source>
        <strain evidence="6">OdNE_18-Q3-R46-58_BAT3C.305</strain>
    </source>
</reference>
<evidence type="ECO:0000313" key="7">
    <source>
        <dbReference type="Proteomes" id="UP000808146"/>
    </source>
</evidence>
<dbReference type="AlphaFoldDB" id="A0A9D7LUG3"/>